<reference evidence="2 3" key="1">
    <citation type="submission" date="2018-07" db="EMBL/GenBank/DDBJ databases">
        <title>Genomic Encyclopedia of Type Strains, Phase IV (KMG-IV): sequencing the most valuable type-strain genomes for metagenomic binning, comparative biology and taxonomic classification.</title>
        <authorList>
            <person name="Goeker M."/>
        </authorList>
    </citation>
    <scope>NUCLEOTIDE SEQUENCE [LARGE SCALE GENOMIC DNA]</scope>
    <source>
        <strain evidence="2 3">DSM 44290</strain>
    </source>
</reference>
<dbReference type="STRING" id="1210086.GCA_001613105_07958"/>
<evidence type="ECO:0000313" key="2">
    <source>
        <dbReference type="EMBL" id="RDI61409.1"/>
    </source>
</evidence>
<feature type="chain" id="PRO_5016777753" evidence="1">
    <location>
        <begin position="31"/>
        <end position="126"/>
    </location>
</feature>
<keyword evidence="1" id="KW-0732">Signal</keyword>
<keyword evidence="3" id="KW-1185">Reference proteome</keyword>
<dbReference type="NCBIfam" id="TIGR04529">
    <property type="entry name" value="MTB_hemophore"/>
    <property type="match status" value="1"/>
</dbReference>
<comment type="caution">
    <text evidence="2">The sequence shown here is derived from an EMBL/GenBank/DDBJ whole genome shotgun (WGS) entry which is preliminary data.</text>
</comment>
<evidence type="ECO:0000256" key="1">
    <source>
        <dbReference type="SAM" id="SignalP"/>
    </source>
</evidence>
<gene>
    <name evidence="2" type="ORF">DFR76_114134</name>
</gene>
<feature type="signal peptide" evidence="1">
    <location>
        <begin position="1"/>
        <end position="30"/>
    </location>
</feature>
<protein>
    <submittedName>
        <fullName evidence="2">Hemophore-related protein</fullName>
    </submittedName>
</protein>
<dbReference type="InterPro" id="IPR006311">
    <property type="entry name" value="TAT_signal"/>
</dbReference>
<organism evidence="2 3">
    <name type="scientific">Nocardia pseudobrasiliensis</name>
    <dbReference type="NCBI Taxonomy" id="45979"/>
    <lineage>
        <taxon>Bacteria</taxon>
        <taxon>Bacillati</taxon>
        <taxon>Actinomycetota</taxon>
        <taxon>Actinomycetes</taxon>
        <taxon>Mycobacteriales</taxon>
        <taxon>Nocardiaceae</taxon>
        <taxon>Nocardia</taxon>
    </lineage>
</organism>
<proteinExistence type="predicted"/>
<name>A0A370HS95_9NOCA</name>
<accession>A0A370HS95</accession>
<evidence type="ECO:0000313" key="3">
    <source>
        <dbReference type="Proteomes" id="UP000254869"/>
    </source>
</evidence>
<dbReference type="EMBL" id="QQBC01000014">
    <property type="protein sequence ID" value="RDI61409.1"/>
    <property type="molecule type" value="Genomic_DNA"/>
</dbReference>
<sequence>MISRSRFAATALAAGAITALSALLPASASADPTEQLAPLLNSTCSFAQVDAALHDQAPSLAAALDNNPSAKAQVQQMFDQPIDQRRAQVQQYLAQHPDQVQQAQNDPRAQQGQQLIQKLADTCGNY</sequence>
<dbReference type="PROSITE" id="PS51318">
    <property type="entry name" value="TAT"/>
    <property type="match status" value="1"/>
</dbReference>
<dbReference type="AlphaFoldDB" id="A0A370HS95"/>
<dbReference type="InterPro" id="IPR038378">
    <property type="entry name" value="MHB_sf"/>
</dbReference>
<dbReference type="GO" id="GO:0020037">
    <property type="term" value="F:heme binding"/>
    <property type="evidence" value="ECO:0007669"/>
    <property type="project" value="InterPro"/>
</dbReference>
<dbReference type="RefSeq" id="WP_114755902.1">
    <property type="nucleotide sequence ID" value="NZ_QQBC01000014.1"/>
</dbReference>
<dbReference type="InterPro" id="IPR032407">
    <property type="entry name" value="MHB"/>
</dbReference>
<dbReference type="Proteomes" id="UP000254869">
    <property type="component" value="Unassembled WGS sequence"/>
</dbReference>
<dbReference type="Gene3D" id="1.20.20.20">
    <property type="entry name" value="Haemophore, haem-binding domain"/>
    <property type="match status" value="1"/>
</dbReference>